<dbReference type="InterPro" id="IPR012394">
    <property type="entry name" value="Aldehyde_DH_NAD(P)"/>
</dbReference>
<evidence type="ECO:0000256" key="4">
    <source>
        <dbReference type="PIRSR" id="PIRSR036492-1"/>
    </source>
</evidence>
<dbReference type="Pfam" id="PF00171">
    <property type="entry name" value="Aldedh"/>
    <property type="match status" value="1"/>
</dbReference>
<dbReference type="EMBL" id="FRDH01000007">
    <property type="protein sequence ID" value="SHN58550.1"/>
    <property type="molecule type" value="Genomic_DNA"/>
</dbReference>
<sequence>MLCALQRRCITDINKIVKKTGKEMYNKEEIEKIVDAQREFFLRGETLDVNWRIQQLKKLKKAVIDNEKELEKALSDDLGRAPLEAYFCDIGSLILELNETIRGLKRWARPETHFSGFHCFPSIVTKVYKMPYGVSLIISPFNFPVLLSLGVLAASLAGGNTAVIKTSSKSVHCTEVVKRIVADTFSPEYVTVIDGGHDVADMCLQQRFDKIFYTGSPKVGVHVLEEAAKNLTSTALELGGETGNWAIVRKDADLKDAARKIAFFKILNSGQICINVNQVAVAEEVSDEFVKELKNAFNTQIGENPTVNSEYPHLINEGAYKKCADTADKYRDRIVLGGYGDEKTLRYAPTVIFPVDKDEEVVQRELFSPLLPVVTYKDAEIDGLLDTISRREKGLSLYLFTRNIKWAKKTMQRMQFGGGCINEVCLHMMVKGVPFNGVGHSGMGAYHGKWGFMEFTHPQTVLIGSNKFNLSMREHPYSAGLKGKFIRLFEK</sequence>
<dbReference type="InterPro" id="IPR015590">
    <property type="entry name" value="Aldehyde_DH_dom"/>
</dbReference>
<keyword evidence="2 3" id="KW-0560">Oxidoreductase</keyword>
<protein>
    <recommendedName>
        <fullName evidence="3">Aldehyde dehydrogenase</fullName>
    </recommendedName>
</protein>
<dbReference type="Gene3D" id="3.40.309.10">
    <property type="entry name" value="Aldehyde Dehydrogenase, Chain A, domain 2"/>
    <property type="match status" value="1"/>
</dbReference>
<dbReference type="PANTHER" id="PTHR43570">
    <property type="entry name" value="ALDEHYDE DEHYDROGENASE"/>
    <property type="match status" value="1"/>
</dbReference>
<dbReference type="InterPro" id="IPR016161">
    <property type="entry name" value="Ald_DH/histidinol_DH"/>
</dbReference>
<evidence type="ECO:0000256" key="3">
    <source>
        <dbReference type="PIRNR" id="PIRNR036492"/>
    </source>
</evidence>
<dbReference type="GO" id="GO:0006081">
    <property type="term" value="P:aldehyde metabolic process"/>
    <property type="evidence" value="ECO:0007669"/>
    <property type="project" value="InterPro"/>
</dbReference>
<dbReference type="RefSeq" id="WP_242946496.1">
    <property type="nucleotide sequence ID" value="NZ_FRDH01000007.1"/>
</dbReference>
<evidence type="ECO:0000313" key="7">
    <source>
        <dbReference type="Proteomes" id="UP000184097"/>
    </source>
</evidence>
<feature type="domain" description="Aldehyde dehydrogenase" evidence="5">
    <location>
        <begin position="25"/>
        <end position="461"/>
    </location>
</feature>
<dbReference type="InterPro" id="IPR016162">
    <property type="entry name" value="Ald_DH_N"/>
</dbReference>
<reference evidence="6 7" key="1">
    <citation type="submission" date="2016-12" db="EMBL/GenBank/DDBJ databases">
        <authorList>
            <person name="Song W.-J."/>
            <person name="Kurnit D.M."/>
        </authorList>
    </citation>
    <scope>NUCLEOTIDE SEQUENCE [LARGE SCALE GENOMIC DNA]</scope>
    <source>
        <strain evidence="6 7">DSM 14810</strain>
    </source>
</reference>
<dbReference type="PANTHER" id="PTHR43570:SF16">
    <property type="entry name" value="ALDEHYDE DEHYDROGENASE TYPE III, ISOFORM Q"/>
    <property type="match status" value="1"/>
</dbReference>
<evidence type="ECO:0000256" key="1">
    <source>
        <dbReference type="ARBA" id="ARBA00009986"/>
    </source>
</evidence>
<evidence type="ECO:0000259" key="5">
    <source>
        <dbReference type="Pfam" id="PF00171"/>
    </source>
</evidence>
<dbReference type="GO" id="GO:0004029">
    <property type="term" value="F:aldehyde dehydrogenase (NAD+) activity"/>
    <property type="evidence" value="ECO:0007669"/>
    <property type="project" value="TreeGrafter"/>
</dbReference>
<dbReference type="AlphaFoldDB" id="A0A1M7SJE6"/>
<feature type="active site" evidence="4">
    <location>
        <position position="237"/>
    </location>
</feature>
<feature type="active site" evidence="4">
    <location>
        <position position="273"/>
    </location>
</feature>
<dbReference type="Proteomes" id="UP000184097">
    <property type="component" value="Unassembled WGS sequence"/>
</dbReference>
<organism evidence="6 7">
    <name type="scientific">Butyrivibrio hungatei DSM 14810</name>
    <dbReference type="NCBI Taxonomy" id="1121132"/>
    <lineage>
        <taxon>Bacteria</taxon>
        <taxon>Bacillati</taxon>
        <taxon>Bacillota</taxon>
        <taxon>Clostridia</taxon>
        <taxon>Lachnospirales</taxon>
        <taxon>Lachnospiraceae</taxon>
        <taxon>Butyrivibrio</taxon>
    </lineage>
</organism>
<dbReference type="Gene3D" id="3.40.605.10">
    <property type="entry name" value="Aldehyde Dehydrogenase, Chain A, domain 1"/>
    <property type="match status" value="1"/>
</dbReference>
<dbReference type="GO" id="GO:0005737">
    <property type="term" value="C:cytoplasm"/>
    <property type="evidence" value="ECO:0007669"/>
    <property type="project" value="TreeGrafter"/>
</dbReference>
<dbReference type="PIRSF" id="PIRSF036492">
    <property type="entry name" value="ALDH"/>
    <property type="match status" value="1"/>
</dbReference>
<accession>A0A1M7SJE6</accession>
<evidence type="ECO:0000313" key="6">
    <source>
        <dbReference type="EMBL" id="SHN58550.1"/>
    </source>
</evidence>
<gene>
    <name evidence="6" type="ORF">SAMN02745247_01891</name>
</gene>
<evidence type="ECO:0000256" key="2">
    <source>
        <dbReference type="ARBA" id="ARBA00023002"/>
    </source>
</evidence>
<comment type="similarity">
    <text evidence="1 3">Belongs to the aldehyde dehydrogenase family.</text>
</comment>
<proteinExistence type="inferred from homology"/>
<dbReference type="InterPro" id="IPR016163">
    <property type="entry name" value="Ald_DH_C"/>
</dbReference>
<name>A0A1M7SJE6_9FIRM</name>
<dbReference type="SUPFAM" id="SSF53720">
    <property type="entry name" value="ALDH-like"/>
    <property type="match status" value="1"/>
</dbReference>